<sequence length="18" mass="2256">MKRDHETNEEYVSRVYCP</sequence>
<evidence type="ECO:0000313" key="1">
    <source>
        <dbReference type="EMBL" id="CDY21859.1"/>
    </source>
</evidence>
<gene>
    <name evidence="1" type="primary">BnaC01g35890D</name>
    <name evidence="1" type="ORF">GSBRNA2T00018163001</name>
</gene>
<evidence type="ECO:0000313" key="2">
    <source>
        <dbReference type="Proteomes" id="UP000028999"/>
    </source>
</evidence>
<organism evidence="1 2">
    <name type="scientific">Brassica napus</name>
    <name type="common">Rape</name>
    <dbReference type="NCBI Taxonomy" id="3708"/>
    <lineage>
        <taxon>Eukaryota</taxon>
        <taxon>Viridiplantae</taxon>
        <taxon>Streptophyta</taxon>
        <taxon>Embryophyta</taxon>
        <taxon>Tracheophyta</taxon>
        <taxon>Spermatophyta</taxon>
        <taxon>Magnoliopsida</taxon>
        <taxon>eudicotyledons</taxon>
        <taxon>Gunneridae</taxon>
        <taxon>Pentapetalae</taxon>
        <taxon>rosids</taxon>
        <taxon>malvids</taxon>
        <taxon>Brassicales</taxon>
        <taxon>Brassicaceae</taxon>
        <taxon>Brassiceae</taxon>
        <taxon>Brassica</taxon>
    </lineage>
</organism>
<keyword evidence="2" id="KW-1185">Reference proteome</keyword>
<name>A0A078G900_BRANA</name>
<dbReference type="Proteomes" id="UP000028999">
    <property type="component" value="Unassembled WGS sequence"/>
</dbReference>
<accession>A0A078G900</accession>
<dbReference type="AlphaFoldDB" id="A0A078G900"/>
<dbReference type="Gramene" id="CDY21859">
    <property type="protein sequence ID" value="CDY21859"/>
    <property type="gene ID" value="GSBRNA2T00018163001"/>
</dbReference>
<dbReference type="EMBL" id="LK032125">
    <property type="protein sequence ID" value="CDY21859.1"/>
    <property type="molecule type" value="Genomic_DNA"/>
</dbReference>
<reference evidence="1 2" key="1">
    <citation type="journal article" date="2014" name="Science">
        <title>Plant genetics. Early allopolyploid evolution in the post-Neolithic Brassica napus oilseed genome.</title>
        <authorList>
            <person name="Chalhoub B."/>
            <person name="Denoeud F."/>
            <person name="Liu S."/>
            <person name="Parkin I.A."/>
            <person name="Tang H."/>
            <person name="Wang X."/>
            <person name="Chiquet J."/>
            <person name="Belcram H."/>
            <person name="Tong C."/>
            <person name="Samans B."/>
            <person name="Correa M."/>
            <person name="Da Silva C."/>
            <person name="Just J."/>
            <person name="Falentin C."/>
            <person name="Koh C.S."/>
            <person name="Le Clainche I."/>
            <person name="Bernard M."/>
            <person name="Bento P."/>
            <person name="Noel B."/>
            <person name="Labadie K."/>
            <person name="Alberti A."/>
            <person name="Charles M."/>
            <person name="Arnaud D."/>
            <person name="Guo H."/>
            <person name="Daviaud C."/>
            <person name="Alamery S."/>
            <person name="Jabbari K."/>
            <person name="Zhao M."/>
            <person name="Edger P.P."/>
            <person name="Chelaifa H."/>
            <person name="Tack D."/>
            <person name="Lassalle G."/>
            <person name="Mestiri I."/>
            <person name="Schnel N."/>
            <person name="Le Paslier M.C."/>
            <person name="Fan G."/>
            <person name="Renault V."/>
            <person name="Bayer P.E."/>
            <person name="Golicz A.A."/>
            <person name="Manoli S."/>
            <person name="Lee T.H."/>
            <person name="Thi V.H."/>
            <person name="Chalabi S."/>
            <person name="Hu Q."/>
            <person name="Fan C."/>
            <person name="Tollenaere R."/>
            <person name="Lu Y."/>
            <person name="Battail C."/>
            <person name="Shen J."/>
            <person name="Sidebottom C.H."/>
            <person name="Wang X."/>
            <person name="Canaguier A."/>
            <person name="Chauveau A."/>
            <person name="Berard A."/>
            <person name="Deniot G."/>
            <person name="Guan M."/>
            <person name="Liu Z."/>
            <person name="Sun F."/>
            <person name="Lim Y.P."/>
            <person name="Lyons E."/>
            <person name="Town C.D."/>
            <person name="Bancroft I."/>
            <person name="Wang X."/>
            <person name="Meng J."/>
            <person name="Ma J."/>
            <person name="Pires J.C."/>
            <person name="King G.J."/>
            <person name="Brunel D."/>
            <person name="Delourme R."/>
            <person name="Renard M."/>
            <person name="Aury J.M."/>
            <person name="Adams K.L."/>
            <person name="Batley J."/>
            <person name="Snowdon R.J."/>
            <person name="Tost J."/>
            <person name="Edwards D."/>
            <person name="Zhou Y."/>
            <person name="Hua W."/>
            <person name="Sharpe A.G."/>
            <person name="Paterson A.H."/>
            <person name="Guan C."/>
            <person name="Wincker P."/>
        </authorList>
    </citation>
    <scope>NUCLEOTIDE SEQUENCE [LARGE SCALE GENOMIC DNA]</scope>
    <source>
        <strain evidence="2">cv. Darmor-bzh</strain>
    </source>
</reference>
<proteinExistence type="predicted"/>
<protein>
    <submittedName>
        <fullName evidence="1">BnaC01g35890D protein</fullName>
    </submittedName>
</protein>
<dbReference type="PaxDb" id="3708-A0A078G900"/>